<organism evidence="1 2">
    <name type="scientific">Phlebiopsis gigantea (strain 11061_1 CR5-6)</name>
    <name type="common">White-rot fungus</name>
    <name type="synonym">Peniophora gigantea</name>
    <dbReference type="NCBI Taxonomy" id="745531"/>
    <lineage>
        <taxon>Eukaryota</taxon>
        <taxon>Fungi</taxon>
        <taxon>Dikarya</taxon>
        <taxon>Basidiomycota</taxon>
        <taxon>Agaricomycotina</taxon>
        <taxon>Agaricomycetes</taxon>
        <taxon>Polyporales</taxon>
        <taxon>Phanerochaetaceae</taxon>
        <taxon>Phlebiopsis</taxon>
    </lineage>
</organism>
<keyword evidence="2" id="KW-1185">Reference proteome</keyword>
<dbReference type="Proteomes" id="UP000053257">
    <property type="component" value="Unassembled WGS sequence"/>
</dbReference>
<protein>
    <submittedName>
        <fullName evidence="1">Uncharacterized protein</fullName>
    </submittedName>
</protein>
<name>A0A0C3PEE2_PHLG1</name>
<evidence type="ECO:0000313" key="2">
    <source>
        <dbReference type="Proteomes" id="UP000053257"/>
    </source>
</evidence>
<proteinExistence type="predicted"/>
<gene>
    <name evidence="1" type="ORF">PHLGIDRAFT_224545</name>
</gene>
<reference evidence="1 2" key="1">
    <citation type="journal article" date="2014" name="PLoS Genet.">
        <title>Analysis of the Phlebiopsis gigantea genome, transcriptome and secretome provides insight into its pioneer colonization strategies of wood.</title>
        <authorList>
            <person name="Hori C."/>
            <person name="Ishida T."/>
            <person name="Igarashi K."/>
            <person name="Samejima M."/>
            <person name="Suzuki H."/>
            <person name="Master E."/>
            <person name="Ferreira P."/>
            <person name="Ruiz-Duenas F.J."/>
            <person name="Held B."/>
            <person name="Canessa P."/>
            <person name="Larrondo L.F."/>
            <person name="Schmoll M."/>
            <person name="Druzhinina I.S."/>
            <person name="Kubicek C.P."/>
            <person name="Gaskell J.A."/>
            <person name="Kersten P."/>
            <person name="St John F."/>
            <person name="Glasner J."/>
            <person name="Sabat G."/>
            <person name="Splinter BonDurant S."/>
            <person name="Syed K."/>
            <person name="Yadav J."/>
            <person name="Mgbeahuruike A.C."/>
            <person name="Kovalchuk A."/>
            <person name="Asiegbu F.O."/>
            <person name="Lackner G."/>
            <person name="Hoffmeister D."/>
            <person name="Rencoret J."/>
            <person name="Gutierrez A."/>
            <person name="Sun H."/>
            <person name="Lindquist E."/>
            <person name="Barry K."/>
            <person name="Riley R."/>
            <person name="Grigoriev I.V."/>
            <person name="Henrissat B."/>
            <person name="Kues U."/>
            <person name="Berka R.M."/>
            <person name="Martinez A.T."/>
            <person name="Covert S.F."/>
            <person name="Blanchette R.A."/>
            <person name="Cullen D."/>
        </authorList>
    </citation>
    <scope>NUCLEOTIDE SEQUENCE [LARGE SCALE GENOMIC DNA]</scope>
    <source>
        <strain evidence="1 2">11061_1 CR5-6</strain>
    </source>
</reference>
<dbReference type="HOGENOM" id="CLU_1315810_0_0_1"/>
<dbReference type="EMBL" id="KN840600">
    <property type="protein sequence ID" value="KIP03783.1"/>
    <property type="molecule type" value="Genomic_DNA"/>
</dbReference>
<evidence type="ECO:0000313" key="1">
    <source>
        <dbReference type="EMBL" id="KIP03783.1"/>
    </source>
</evidence>
<sequence>MENPSSASKDNFHSFLCYASDNLPGIVIPQKVYLAYLPHEEAKDPHCVATFYKHWIAGVVVSDRPGATLGVSLAEAFDFDPKVMKWTKDTHVPSLEAVGNLSLKFALKWPGCEGFISDATLYRPKVFWTAARLAHEVARAVHKFYEQPRAGLVSSSNSVRQALSARGAAGLPARAPAGSLLCCKLRISVETLRLALEYSMKACNYVLTE</sequence>
<dbReference type="AlphaFoldDB" id="A0A0C3PEE2"/>
<accession>A0A0C3PEE2</accession>